<proteinExistence type="predicted"/>
<organism evidence="1 2">
    <name type="scientific">Eumeta variegata</name>
    <name type="common">Bagworm moth</name>
    <name type="synonym">Eumeta japonica</name>
    <dbReference type="NCBI Taxonomy" id="151549"/>
    <lineage>
        <taxon>Eukaryota</taxon>
        <taxon>Metazoa</taxon>
        <taxon>Ecdysozoa</taxon>
        <taxon>Arthropoda</taxon>
        <taxon>Hexapoda</taxon>
        <taxon>Insecta</taxon>
        <taxon>Pterygota</taxon>
        <taxon>Neoptera</taxon>
        <taxon>Endopterygota</taxon>
        <taxon>Lepidoptera</taxon>
        <taxon>Glossata</taxon>
        <taxon>Ditrysia</taxon>
        <taxon>Tineoidea</taxon>
        <taxon>Psychidae</taxon>
        <taxon>Oiketicinae</taxon>
        <taxon>Eumeta</taxon>
    </lineage>
</organism>
<reference evidence="1 2" key="1">
    <citation type="journal article" date="2019" name="Commun. Biol.">
        <title>The bagworm genome reveals a unique fibroin gene that provides high tensile strength.</title>
        <authorList>
            <person name="Kono N."/>
            <person name="Nakamura H."/>
            <person name="Ohtoshi R."/>
            <person name="Tomita M."/>
            <person name="Numata K."/>
            <person name="Arakawa K."/>
        </authorList>
    </citation>
    <scope>NUCLEOTIDE SEQUENCE [LARGE SCALE GENOMIC DNA]</scope>
</reference>
<keyword evidence="2" id="KW-1185">Reference proteome</keyword>
<dbReference type="EMBL" id="BGZK01001679">
    <property type="protein sequence ID" value="GBP84448.1"/>
    <property type="molecule type" value="Genomic_DNA"/>
</dbReference>
<dbReference type="AlphaFoldDB" id="A0A4C1Z984"/>
<evidence type="ECO:0000313" key="1">
    <source>
        <dbReference type="EMBL" id="GBP84448.1"/>
    </source>
</evidence>
<protein>
    <submittedName>
        <fullName evidence="1">Uncharacterized protein</fullName>
    </submittedName>
</protein>
<accession>A0A4C1Z984</accession>
<gene>
    <name evidence="1" type="ORF">EVAR_62746_1</name>
</gene>
<sequence>MTDLMRVVYIVRLLRIDILLYLSIIAYSRDRVEAIVSADQWPSVITEECSRGNRNVEIVIREKRELDAC</sequence>
<comment type="caution">
    <text evidence="1">The sequence shown here is derived from an EMBL/GenBank/DDBJ whole genome shotgun (WGS) entry which is preliminary data.</text>
</comment>
<evidence type="ECO:0000313" key="2">
    <source>
        <dbReference type="Proteomes" id="UP000299102"/>
    </source>
</evidence>
<dbReference type="Proteomes" id="UP000299102">
    <property type="component" value="Unassembled WGS sequence"/>
</dbReference>
<name>A0A4C1Z984_EUMVA</name>